<dbReference type="KEGG" id="scm:SCHCO_02612354"/>
<keyword evidence="5 11" id="KW-0812">Transmembrane</keyword>
<dbReference type="RefSeq" id="XP_003037167.1">
    <property type="nucleotide sequence ID" value="XM_003037121.1"/>
</dbReference>
<dbReference type="PANTHER" id="PTHR11214">
    <property type="entry name" value="BETA-1,3-N-ACETYLGLUCOSAMINYLTRANSFERASE"/>
    <property type="match status" value="1"/>
</dbReference>
<keyword evidence="8" id="KW-0333">Golgi apparatus</keyword>
<dbReference type="PANTHER" id="PTHR11214:SF333">
    <property type="entry name" value="GLYCOSYLTRANSFERASE FAMILY 31 PROTEIN"/>
    <property type="match status" value="1"/>
</dbReference>
<feature type="region of interest" description="Disordered" evidence="10">
    <location>
        <begin position="97"/>
        <end position="118"/>
    </location>
</feature>
<feature type="region of interest" description="Disordered" evidence="10">
    <location>
        <begin position="705"/>
        <end position="726"/>
    </location>
</feature>
<dbReference type="GO" id="GO:0016758">
    <property type="term" value="F:hexosyltransferase activity"/>
    <property type="evidence" value="ECO:0007669"/>
    <property type="project" value="InterPro"/>
</dbReference>
<evidence type="ECO:0000256" key="10">
    <source>
        <dbReference type="SAM" id="MobiDB-lite"/>
    </source>
</evidence>
<evidence type="ECO:0000256" key="3">
    <source>
        <dbReference type="ARBA" id="ARBA00022676"/>
    </source>
</evidence>
<dbReference type="Proteomes" id="UP000007431">
    <property type="component" value="Unassembled WGS sequence"/>
</dbReference>
<dbReference type="VEuPathDB" id="FungiDB:SCHCODRAFT_02612354"/>
<reference evidence="12 13" key="1">
    <citation type="journal article" date="2010" name="Nat. Biotechnol.">
        <title>Genome sequence of the model mushroom Schizophyllum commune.</title>
        <authorList>
            <person name="Ohm R.A."/>
            <person name="de Jong J.F."/>
            <person name="Lugones L.G."/>
            <person name="Aerts A."/>
            <person name="Kothe E."/>
            <person name="Stajich J.E."/>
            <person name="de Vries R.P."/>
            <person name="Record E."/>
            <person name="Levasseur A."/>
            <person name="Baker S.E."/>
            <person name="Bartholomew K.A."/>
            <person name="Coutinho P.M."/>
            <person name="Erdmann S."/>
            <person name="Fowler T.J."/>
            <person name="Gathman A.C."/>
            <person name="Lombard V."/>
            <person name="Henrissat B."/>
            <person name="Knabe N."/>
            <person name="Kuees U."/>
            <person name="Lilly W.W."/>
            <person name="Lindquist E."/>
            <person name="Lucas S."/>
            <person name="Magnuson J.K."/>
            <person name="Piumi F."/>
            <person name="Raudaskoski M."/>
            <person name="Salamov A."/>
            <person name="Schmutz J."/>
            <person name="Schwarze F.W.M.R."/>
            <person name="vanKuyk P.A."/>
            <person name="Horton J.S."/>
            <person name="Grigoriev I.V."/>
            <person name="Woesten H.A.B."/>
        </authorList>
    </citation>
    <scope>NUCLEOTIDE SEQUENCE [LARGE SCALE GENOMIC DNA]</scope>
    <source>
        <strain evidence="13">H4-8 / FGSC 9210</strain>
    </source>
</reference>
<evidence type="ECO:0000256" key="8">
    <source>
        <dbReference type="ARBA" id="ARBA00023034"/>
    </source>
</evidence>
<name>D8PNR4_SCHCM</name>
<keyword evidence="13" id="KW-1185">Reference proteome</keyword>
<proteinExistence type="inferred from homology"/>
<keyword evidence="6" id="KW-0735">Signal-anchor</keyword>
<keyword evidence="9 11" id="KW-0472">Membrane</keyword>
<feature type="compositionally biased region" description="Polar residues" evidence="10">
    <location>
        <begin position="69"/>
        <end position="84"/>
    </location>
</feature>
<protein>
    <submittedName>
        <fullName evidence="12">Glycosyltransferase family 31 protein</fullName>
    </submittedName>
</protein>
<evidence type="ECO:0000256" key="5">
    <source>
        <dbReference type="ARBA" id="ARBA00022692"/>
    </source>
</evidence>
<dbReference type="InterPro" id="IPR002659">
    <property type="entry name" value="Glyco_trans_31"/>
</dbReference>
<dbReference type="STRING" id="578458.D8PNR4"/>
<accession>D8PNR4</accession>
<dbReference type="GO" id="GO:0051072">
    <property type="term" value="P:4,6-pyruvylated galactose residue biosynthetic process"/>
    <property type="evidence" value="ECO:0007669"/>
    <property type="project" value="TreeGrafter"/>
</dbReference>
<keyword evidence="7 11" id="KW-1133">Transmembrane helix</keyword>
<comment type="similarity">
    <text evidence="2">Belongs to the glycosyltransferase 31 family.</text>
</comment>
<feature type="compositionally biased region" description="Low complexity" evidence="10">
    <location>
        <begin position="97"/>
        <end position="112"/>
    </location>
</feature>
<sequence>MSFSINLFSASPPDSPNLDGYDSPDTDSEVKHAPRDLHHSIERRPFLAPDSTPSPPQQFLIPSIAGGHSNYSSNAPSPIPSRSTSPLPQFYAPNALTTSSCTSDTDSEPSSSYGLRQRHASWRDQDRRRWWSLSRRRRKRDGCLLRVSKKWVRWIYRHPCFPKQPLTIILALILLSAFAIFLTLLIMYILNPDKEPLPWRAYCSVPPPQYFPSDTSPAHLPLGHGYVFPPDNLDDIPPVGVFVGVFSVDSAFERRMLVRTTWASHPSSREGAGEGDGGEGTSRTVVRFILGQPRKDWEQQIRLEMEMYNDIVILPMAENMNSGKSHVYFSWAAINAWVPPLYNSNYSVARPYFSYANYTAPPPPLAPHDSPQAWRDQSLTSGEFRPWVRPDYVVKVDDDSFVMLAELESRLRVELHAKAEIDHTHDNDTASSSSSSSPYAPSTGAPTNASTATTLSKRDLNLAHRMPSNWRFASHSQDPLIYWGYLVKNRLHQFMAGELYALTWALVDWVAKDPTVKTMTRGAEDKQTAKWIKSHPQADEIRWASERCYMYDHPRAGTVYAHGFLFPSEVSRVKRSIMDFPEHTPEDVLDAPTLATGGNQLSTPPSWARSTVSTFGVRYAPPLPNLTAEQAVEAMVEGSEMSTLKEGDPKTPEYAWMRREGRRKRFEDKRVGGTVVVHYIKKHMWFLEAAIALLEGDEYSDAEKFQRTETQVPGSSWSSIHRRRSR</sequence>
<feature type="compositionally biased region" description="Low complexity" evidence="10">
    <location>
        <begin position="429"/>
        <end position="447"/>
    </location>
</feature>
<dbReference type="HOGENOM" id="CLU_015642_1_0_1"/>
<evidence type="ECO:0000313" key="12">
    <source>
        <dbReference type="EMBL" id="EFJ02265.1"/>
    </source>
</evidence>
<evidence type="ECO:0000256" key="11">
    <source>
        <dbReference type="SAM" id="Phobius"/>
    </source>
</evidence>
<organism evidence="13">
    <name type="scientific">Schizophyllum commune (strain H4-8 / FGSC 9210)</name>
    <name type="common">Split gill fungus</name>
    <dbReference type="NCBI Taxonomy" id="578458"/>
    <lineage>
        <taxon>Eukaryota</taxon>
        <taxon>Fungi</taxon>
        <taxon>Dikarya</taxon>
        <taxon>Basidiomycota</taxon>
        <taxon>Agaricomycotina</taxon>
        <taxon>Agaricomycetes</taxon>
        <taxon>Agaricomycetidae</taxon>
        <taxon>Agaricales</taxon>
        <taxon>Schizophyllaceae</taxon>
        <taxon>Schizophyllum</taxon>
    </lineage>
</organism>
<evidence type="ECO:0000256" key="7">
    <source>
        <dbReference type="ARBA" id="ARBA00022989"/>
    </source>
</evidence>
<comment type="subcellular location">
    <subcellularLocation>
        <location evidence="1">Golgi apparatus membrane</location>
        <topology evidence="1">Single-pass type II membrane protein</topology>
    </subcellularLocation>
</comment>
<gene>
    <name evidence="12" type="ORF">SCHCODRAFT_80694</name>
</gene>
<dbReference type="EMBL" id="GL377302">
    <property type="protein sequence ID" value="EFJ02265.1"/>
    <property type="molecule type" value="Genomic_DNA"/>
</dbReference>
<keyword evidence="4 12" id="KW-0808">Transferase</keyword>
<dbReference type="GO" id="GO:0000139">
    <property type="term" value="C:Golgi membrane"/>
    <property type="evidence" value="ECO:0007669"/>
    <property type="project" value="UniProtKB-SubCell"/>
</dbReference>
<evidence type="ECO:0000256" key="2">
    <source>
        <dbReference type="ARBA" id="ARBA00008661"/>
    </source>
</evidence>
<dbReference type="OMA" id="YVRSTWA"/>
<keyword evidence="3" id="KW-0328">Glycosyltransferase</keyword>
<feature type="compositionally biased region" description="Basic and acidic residues" evidence="10">
    <location>
        <begin position="28"/>
        <end position="45"/>
    </location>
</feature>
<dbReference type="OrthoDB" id="2139606at2759"/>
<dbReference type="InParanoid" id="D8PNR4"/>
<evidence type="ECO:0000256" key="4">
    <source>
        <dbReference type="ARBA" id="ARBA00022679"/>
    </source>
</evidence>
<feature type="region of interest" description="Disordered" evidence="10">
    <location>
        <begin position="422"/>
        <end position="454"/>
    </location>
</feature>
<dbReference type="eggNOG" id="KOG2287">
    <property type="taxonomic scope" value="Eukaryota"/>
</dbReference>
<evidence type="ECO:0000313" key="13">
    <source>
        <dbReference type="Proteomes" id="UP000007431"/>
    </source>
</evidence>
<feature type="transmembrane region" description="Helical" evidence="11">
    <location>
        <begin position="166"/>
        <end position="190"/>
    </location>
</feature>
<dbReference type="GeneID" id="9584799"/>
<feature type="region of interest" description="Disordered" evidence="10">
    <location>
        <begin position="1"/>
        <end position="84"/>
    </location>
</feature>
<dbReference type="AlphaFoldDB" id="D8PNR4"/>
<evidence type="ECO:0000256" key="1">
    <source>
        <dbReference type="ARBA" id="ARBA00004323"/>
    </source>
</evidence>
<evidence type="ECO:0000256" key="6">
    <source>
        <dbReference type="ARBA" id="ARBA00022968"/>
    </source>
</evidence>
<evidence type="ECO:0000256" key="9">
    <source>
        <dbReference type="ARBA" id="ARBA00023136"/>
    </source>
</evidence>